<organism evidence="2 3">
    <name type="scientific">Microdochium trichocladiopsis</name>
    <dbReference type="NCBI Taxonomy" id="1682393"/>
    <lineage>
        <taxon>Eukaryota</taxon>
        <taxon>Fungi</taxon>
        <taxon>Dikarya</taxon>
        <taxon>Ascomycota</taxon>
        <taxon>Pezizomycotina</taxon>
        <taxon>Sordariomycetes</taxon>
        <taxon>Xylariomycetidae</taxon>
        <taxon>Xylariales</taxon>
        <taxon>Microdochiaceae</taxon>
        <taxon>Microdochium</taxon>
    </lineage>
</organism>
<keyword evidence="3" id="KW-1185">Reference proteome</keyword>
<accession>A0A9P9BMU6</accession>
<keyword evidence="1" id="KW-0732">Signal</keyword>
<gene>
    <name evidence="2" type="ORF">B0I36DRAFT_112000</name>
</gene>
<feature type="chain" id="PRO_5040483379" description="Secreted protein" evidence="1">
    <location>
        <begin position="30"/>
        <end position="103"/>
    </location>
</feature>
<dbReference type="AlphaFoldDB" id="A0A9P9BMU6"/>
<evidence type="ECO:0008006" key="4">
    <source>
        <dbReference type="Google" id="ProtNLM"/>
    </source>
</evidence>
<feature type="signal peptide" evidence="1">
    <location>
        <begin position="1"/>
        <end position="29"/>
    </location>
</feature>
<protein>
    <recommendedName>
        <fullName evidence="4">Secreted protein</fullName>
    </recommendedName>
</protein>
<dbReference type="GeneID" id="70177447"/>
<proteinExistence type="predicted"/>
<evidence type="ECO:0000313" key="2">
    <source>
        <dbReference type="EMBL" id="KAH7030586.1"/>
    </source>
</evidence>
<dbReference type="RefSeq" id="XP_046012266.1">
    <property type="nucleotide sequence ID" value="XM_046147901.1"/>
</dbReference>
<reference evidence="2" key="1">
    <citation type="journal article" date="2021" name="Nat. Commun.">
        <title>Genetic determinants of endophytism in the Arabidopsis root mycobiome.</title>
        <authorList>
            <person name="Mesny F."/>
            <person name="Miyauchi S."/>
            <person name="Thiergart T."/>
            <person name="Pickel B."/>
            <person name="Atanasova L."/>
            <person name="Karlsson M."/>
            <person name="Huettel B."/>
            <person name="Barry K.W."/>
            <person name="Haridas S."/>
            <person name="Chen C."/>
            <person name="Bauer D."/>
            <person name="Andreopoulos W."/>
            <person name="Pangilinan J."/>
            <person name="LaButti K."/>
            <person name="Riley R."/>
            <person name="Lipzen A."/>
            <person name="Clum A."/>
            <person name="Drula E."/>
            <person name="Henrissat B."/>
            <person name="Kohler A."/>
            <person name="Grigoriev I.V."/>
            <person name="Martin F.M."/>
            <person name="Hacquard S."/>
        </authorList>
    </citation>
    <scope>NUCLEOTIDE SEQUENCE</scope>
    <source>
        <strain evidence="2">MPI-CAGE-CH-0230</strain>
    </source>
</reference>
<evidence type="ECO:0000313" key="3">
    <source>
        <dbReference type="Proteomes" id="UP000756346"/>
    </source>
</evidence>
<evidence type="ECO:0000256" key="1">
    <source>
        <dbReference type="SAM" id="SignalP"/>
    </source>
</evidence>
<sequence length="103" mass="11069">MSTCASRCFSVEHCTLLLVAFNLAPGCEERGYIVPWLDCHCLATAIGELTLYFWSSNSCLDVVRWTTACVLVENVTGITISTERALGSSVITTVNEGACSIAT</sequence>
<name>A0A9P9BMU6_9PEZI</name>
<comment type="caution">
    <text evidence="2">The sequence shown here is derived from an EMBL/GenBank/DDBJ whole genome shotgun (WGS) entry which is preliminary data.</text>
</comment>
<dbReference type="Proteomes" id="UP000756346">
    <property type="component" value="Unassembled WGS sequence"/>
</dbReference>
<dbReference type="EMBL" id="JAGTJQ010000005">
    <property type="protein sequence ID" value="KAH7030586.1"/>
    <property type="molecule type" value="Genomic_DNA"/>
</dbReference>